<evidence type="ECO:0000313" key="3">
    <source>
        <dbReference type="Proteomes" id="UP000239156"/>
    </source>
</evidence>
<dbReference type="AlphaFoldDB" id="A0A2S4URK3"/>
<gene>
    <name evidence="2" type="ORF">PSTT_13443</name>
</gene>
<dbReference type="Proteomes" id="UP000239156">
    <property type="component" value="Unassembled WGS sequence"/>
</dbReference>
<feature type="compositionally biased region" description="Low complexity" evidence="1">
    <location>
        <begin position="634"/>
        <end position="643"/>
    </location>
</feature>
<feature type="non-terminal residue" evidence="2">
    <location>
        <position position="1"/>
    </location>
</feature>
<proteinExistence type="predicted"/>
<sequence length="728" mass="80289">VWQGRIKLIRLNPHDPAGPEMPAGRQNTGQARPQLSYLCTILPLVNSSKPISSRSTSRQADHLGFPTSNTTLNAVTTTLLAVTDIFCIGSINSIDQTASFPRVQYHHISNYSDISNMVGLGSNITAGFAGGRNFRDRHWIRYYANKRYHSPKPPSSAADSTINTASAADSTLNTAQNPHSSASYNSTTPSPATSNHNDTNLDLNLPCDDGPDGLHAAMSANVDGVADNPKHKYSDAEMEQYATTKLTSLCAAGNSLAISQRMTQEMKQDLDDLYYNQQCDVVQLAILAPHLFFSHLGINRRMRGDSSWNNFQHEDPEAQRLRTEFGKQEGGEKVSLAWASKSDAEKARYRDRDYLQSLRQGSSDSPHASDPVDDLNANALYKKEMAADRQKGLVQASKVSLKKTSTLVTNWVKKVQADLDSMAFHNQIKGFFVVASRHPKSTIFRKGGSSFGSGFMDMVAETTDADFAAEFHTWVAAQAIQISKGCTAWLPRKSRIKPSGDERDEFNVGTKGKNVTAIRVKLKNMISIATGKKVSCGWPGENTETRLRELKLSLEIDTNKWSVEPKDFMQPLDYLKDGVDRAILACLGLNKVHLTYHSEWDDRKDGERDPDDSANVQEEQGSDATGPHDRNAASTGHNSSNTNTRRRRRRTMTTIIVLQSVLAWGLLPNVNTRSANRIEPSVDRNIRAASSREGGLVDIRRQGEPLTAVNGGSPLGIELLDPMLDFLR</sequence>
<dbReference type="VEuPathDB" id="FungiDB:PSTT_13443"/>
<keyword evidence="3" id="KW-1185">Reference proteome</keyword>
<protein>
    <submittedName>
        <fullName evidence="2">Uncharacterized protein</fullName>
    </submittedName>
</protein>
<accession>A0A2S4URK3</accession>
<feature type="region of interest" description="Disordered" evidence="1">
    <location>
        <begin position="169"/>
        <end position="201"/>
    </location>
</feature>
<organism evidence="2 3">
    <name type="scientific">Puccinia striiformis</name>
    <dbReference type="NCBI Taxonomy" id="27350"/>
    <lineage>
        <taxon>Eukaryota</taxon>
        <taxon>Fungi</taxon>
        <taxon>Dikarya</taxon>
        <taxon>Basidiomycota</taxon>
        <taxon>Pucciniomycotina</taxon>
        <taxon>Pucciniomycetes</taxon>
        <taxon>Pucciniales</taxon>
        <taxon>Pucciniaceae</taxon>
        <taxon>Puccinia</taxon>
    </lineage>
</organism>
<name>A0A2S4URK3_9BASI</name>
<evidence type="ECO:0000256" key="1">
    <source>
        <dbReference type="SAM" id="MobiDB-lite"/>
    </source>
</evidence>
<evidence type="ECO:0000313" key="2">
    <source>
        <dbReference type="EMBL" id="POV99943.1"/>
    </source>
</evidence>
<feature type="compositionally biased region" description="Polar residues" evidence="1">
    <location>
        <begin position="614"/>
        <end position="623"/>
    </location>
</feature>
<dbReference type="EMBL" id="PKSL01000189">
    <property type="protein sequence ID" value="POV99943.1"/>
    <property type="molecule type" value="Genomic_DNA"/>
</dbReference>
<feature type="region of interest" description="Disordered" evidence="1">
    <location>
        <begin position="601"/>
        <end position="650"/>
    </location>
</feature>
<dbReference type="VEuPathDB" id="FungiDB:PSHT_16526"/>
<comment type="caution">
    <text evidence="2">The sequence shown here is derived from an EMBL/GenBank/DDBJ whole genome shotgun (WGS) entry which is preliminary data.</text>
</comment>
<reference evidence="2" key="1">
    <citation type="submission" date="2017-12" db="EMBL/GenBank/DDBJ databases">
        <title>Gene loss provides genomic basis for host adaptation in cereal stripe rust fungi.</title>
        <authorList>
            <person name="Xia C."/>
        </authorList>
    </citation>
    <scope>NUCLEOTIDE SEQUENCE [LARGE SCALE GENOMIC DNA]</scope>
    <source>
        <strain evidence="2">93-210</strain>
    </source>
</reference>